<dbReference type="GO" id="GO:0039617">
    <property type="term" value="C:T=3 icosahedral viral capsid"/>
    <property type="evidence" value="ECO:0007669"/>
    <property type="project" value="UniProtKB-KW"/>
</dbReference>
<dbReference type="EMBL" id="BK061325">
    <property type="protein sequence ID" value="DAZ91066.1"/>
    <property type="molecule type" value="Genomic_RNA"/>
</dbReference>
<evidence type="ECO:0000256" key="4">
    <source>
        <dbReference type="ARBA" id="ARBA00022448"/>
    </source>
</evidence>
<dbReference type="InterPro" id="IPR029053">
    <property type="entry name" value="Viral_coat"/>
</dbReference>
<dbReference type="Proteomes" id="UP001264018">
    <property type="component" value="Genome"/>
</dbReference>
<proteinExistence type="predicted"/>
<gene>
    <name evidence="11" type="ORF">GpSV_s2gp1</name>
</gene>
<keyword evidence="12" id="KW-1185">Reference proteome</keyword>
<evidence type="ECO:0000256" key="8">
    <source>
        <dbReference type="ARBA" id="ARBA00023060"/>
    </source>
</evidence>
<evidence type="ECO:0000256" key="2">
    <source>
        <dbReference type="ARBA" id="ARBA00004621"/>
    </source>
</evidence>
<comment type="subcellular location">
    <subcellularLocation>
        <location evidence="2">Host cell junction</location>
        <location evidence="2">Host plasmodesma</location>
    </subcellularLocation>
    <subcellularLocation>
        <location evidence="1">Virion</location>
    </subcellularLocation>
</comment>
<keyword evidence="4" id="KW-0813">Transport</keyword>
<dbReference type="SUPFAM" id="SSF88633">
    <property type="entry name" value="Positive stranded ssRNA viruses"/>
    <property type="match status" value="3"/>
</dbReference>
<keyword evidence="6" id="KW-0946">Virion</keyword>
<keyword evidence="5" id="KW-0167">Capsid protein</keyword>
<dbReference type="GO" id="GO:0005198">
    <property type="term" value="F:structural molecule activity"/>
    <property type="evidence" value="ECO:0007669"/>
    <property type="project" value="InterPro"/>
</dbReference>
<protein>
    <recommendedName>
        <fullName evidence="3">RNA2 polyprotein</fullName>
    </recommendedName>
    <alternativeName>
        <fullName evidence="10">Genome polyprotein M</fullName>
    </alternativeName>
</protein>
<organism evidence="11 12">
    <name type="scientific">Gynostemma pentaphyllum secovirus</name>
    <dbReference type="NCBI Taxonomy" id="2936688"/>
    <lineage>
        <taxon>Viruses</taxon>
        <taxon>Riboviria</taxon>
        <taxon>Orthornavirae</taxon>
        <taxon>Pisuviricota</taxon>
        <taxon>Pisoniviricetes</taxon>
        <taxon>Picornavirales</taxon>
        <taxon>Secoviridae</taxon>
        <taxon>Comovirinae</taxon>
        <taxon>Fabavirus</taxon>
        <taxon>Fabavirus gynostemmae</taxon>
    </lineage>
</organism>
<sequence length="1000" mass="112388">MIFFFFVIILILIVEYTFVIKHFLKNHAYKHWTRFGNTQVHVFEGSSVFSPQYTYFELCAIAEMANVSPTHTIPRDVLLERAQSYKLAQESKKSLLPSIASMYEVPSGWKATIKKIQRTFPEFIKTYEMNVGSLRGSEPMQMKVPVTPGTFQWQAGDERLPVDERKKGDQIMVAAVEIIADGFASVSSDVTMAAALYDNRHNKIENSFKGSFATRASGIPSHVVFYPTHRVPVEDDPNDTLVLSVVSRDTDFSEDYTLANFSTRTLYVKAQGPSKIQETKDLLTARNEDLIKAQQFVAQGNFTVVRPRINPAVNLRNYEMPTARNVVRNFGSYIGGNIIYEEPKFTDSGKIILNYSQDKFAKSKLPEMEEIPALQPLTKPSAPVCNYFSDDDEDCVIKQGQALMDDEVLEVETNMFAITSATETMRMLVSGSGDIPLNTIAGHRLFTLYMNDLWKQQGPHVKLLNMLAKIPGSLRIKFHCQLAPGCGIGLACTYVEGNESVRLGTDLGRLLGIQHKKWNPAIEPKFEFVFKPFSCVDWWNMHLMGTNKFAPALTIVALSGWNGAPKVATAFTFAIYFEPDICLPKQIATLTSIPDFMIRKELGTLMFKQNERKAYGFEVNFGKAQVQNVRVTHTVASAYCGMSQFLESDIMFELTTFSNPMMGATFTIAYVSGAYFKSIDKIEMLDSLPHVTFTFEKSGRSTKLVKFPKEIFPMAQALERWDLSLADNEEVSGHFVLYQRDKVSSFSEGDFVLNIAVRASGELKFQGISAGYPTAVNRGGRGKITPRSFPSGPRKAAGIKIGQSDLSGPEKKHVAYPVAFWKYNSEKYEGTRSALDVASHFLKMRLDGTKNNEGFEVIHSPVTRMLQNCAWFKGTLHWKVVVRGSSEHMSYQRTSQVEVSVHENSLSSNEFYRSSSSMPSCEFTFSRKVVGPINGFKSMGWSIHGDKKFYKMSVTLGNVHECESVHVYCCLGDDVEFAGQQKGGFYDLETDPKIFRDIAY</sequence>
<evidence type="ECO:0000313" key="11">
    <source>
        <dbReference type="EMBL" id="DAZ91066.1"/>
    </source>
</evidence>
<name>A0A9N6YJZ2_9SECO</name>
<keyword evidence="9" id="KW-1031">Host cell junction</keyword>
<dbReference type="InterPro" id="IPR003182">
    <property type="entry name" value="RNA2_polyprotein"/>
</dbReference>
<reference evidence="11 12" key="1">
    <citation type="journal article" date="2022" name="Virus Genes">
        <title>Analysis of public domain plant transcriptomes expands the phylogenetic diversity of the family Secoviridae.</title>
        <authorList>
            <person name="Sidharthan V.K."/>
            <person name="Rajeswari V."/>
            <person name="Baranwal V.K."/>
        </authorList>
    </citation>
    <scope>NUCLEOTIDE SEQUENCE [LARGE SCALE GENOMIC DNA]</scope>
    <source>
        <strain evidence="11">China</strain>
    </source>
</reference>
<dbReference type="GO" id="GO:0046740">
    <property type="term" value="P:transport of virus in host, cell to cell"/>
    <property type="evidence" value="ECO:0007669"/>
    <property type="project" value="UniProtKB-KW"/>
</dbReference>
<evidence type="ECO:0000313" key="12">
    <source>
        <dbReference type="Proteomes" id="UP001264018"/>
    </source>
</evidence>
<evidence type="ECO:0000256" key="3">
    <source>
        <dbReference type="ARBA" id="ARBA00022361"/>
    </source>
</evidence>
<evidence type="ECO:0000256" key="5">
    <source>
        <dbReference type="ARBA" id="ARBA00022561"/>
    </source>
</evidence>
<evidence type="ECO:0000256" key="6">
    <source>
        <dbReference type="ARBA" id="ARBA00022844"/>
    </source>
</evidence>
<evidence type="ECO:0000256" key="9">
    <source>
        <dbReference type="ARBA" id="ARBA00023081"/>
    </source>
</evidence>
<evidence type="ECO:0000256" key="1">
    <source>
        <dbReference type="ARBA" id="ARBA00004328"/>
    </source>
</evidence>
<dbReference type="Gene3D" id="2.60.120.20">
    <property type="match status" value="2"/>
</dbReference>
<dbReference type="GO" id="GO:0044219">
    <property type="term" value="C:host cell plasmodesma"/>
    <property type="evidence" value="ECO:0007669"/>
    <property type="project" value="UniProtKB-SubCell"/>
</dbReference>
<evidence type="ECO:0000256" key="10">
    <source>
        <dbReference type="ARBA" id="ARBA00032125"/>
    </source>
</evidence>
<keyword evidence="7" id="KW-0916">Viral movement protein</keyword>
<dbReference type="InterPro" id="IPR003181">
    <property type="entry name" value="Como_LCP"/>
</dbReference>
<dbReference type="Pfam" id="PF02247">
    <property type="entry name" value="Como_LCP"/>
    <property type="match status" value="1"/>
</dbReference>
<keyword evidence="8" id="KW-1142">T=3 icosahedral capsid protein</keyword>
<evidence type="ECO:0000256" key="7">
    <source>
        <dbReference type="ARBA" id="ARBA00023031"/>
    </source>
</evidence>
<dbReference type="Pfam" id="PF02248">
    <property type="entry name" value="Como_SCP"/>
    <property type="match status" value="1"/>
</dbReference>
<accession>A0A9N6YJZ2</accession>